<gene>
    <name evidence="6" type="primary">hydA</name>
    <name evidence="6" type="ORF">U1T56_09365</name>
</gene>
<comment type="cofactor">
    <cofactor evidence="1">
        <name>Zn(2+)</name>
        <dbReference type="ChEBI" id="CHEBI:29105"/>
    </cofactor>
</comment>
<evidence type="ECO:0000256" key="3">
    <source>
        <dbReference type="ARBA" id="ARBA00022723"/>
    </source>
</evidence>
<evidence type="ECO:0000256" key="1">
    <source>
        <dbReference type="ARBA" id="ARBA00001947"/>
    </source>
</evidence>
<keyword evidence="7" id="KW-1185">Reference proteome</keyword>
<evidence type="ECO:0000259" key="5">
    <source>
        <dbReference type="Pfam" id="PF01979"/>
    </source>
</evidence>
<evidence type="ECO:0000256" key="4">
    <source>
        <dbReference type="ARBA" id="ARBA00022801"/>
    </source>
</evidence>
<dbReference type="InterPro" id="IPR006680">
    <property type="entry name" value="Amidohydro-rel"/>
</dbReference>
<dbReference type="InterPro" id="IPR050378">
    <property type="entry name" value="Metallo-dep_Hydrolases_sf"/>
</dbReference>
<dbReference type="NCBIfam" id="NF009941">
    <property type="entry name" value="PRK13404.1"/>
    <property type="match status" value="1"/>
</dbReference>
<feature type="domain" description="Amidohydrolase-related" evidence="5">
    <location>
        <begin position="51"/>
        <end position="441"/>
    </location>
</feature>
<sequence length="488" mass="52658">MPDYDLVIRGGTVATTAAAFPADVAISGERIAAIGEGLGEGAREIDARGRLVLPGGVDSHCHIEQLTASGLMNADTFETATRSAAMGGTTTVIPFAAQHVGMSLAKVVEDYHAAAERGAMVDYAFHMILCDPRPEVLKEELPPLARAGHGSLKVFLTYDRLRVEDAQFLDVLEAARTHGLMVCVHAENHGMITWMGKRLLERGYTHPRYHVPSHPRLGEVEAIHRAIACAALIDQPLMIFHVSTAEGAAVIHRARGEGHKVWGETCTQYLTLTANDLDRPGVEGAMWMCSPPLREPSDQEALWWALEIGTLQTVSSDHAPYRMDETGKLAQGPSPHFKAIANGMPGLELRLPVLFDAMVSKGRLGLEKFVELTATAPARLYGLHPRKGGIAIGADADIAIWDPEREVRIEQGPRWDNAGYTPYAGRTVKGWPVTVLRRGQVIADHGKLEAVPGSGRFLPRAGGPAAAPLGRTAPELDPARNFGARLRG</sequence>
<dbReference type="CDD" id="cd01314">
    <property type="entry name" value="D-HYD"/>
    <property type="match status" value="1"/>
</dbReference>
<accession>A0ABU8XQ75</accession>
<dbReference type="Pfam" id="PF01979">
    <property type="entry name" value="Amidohydro_1"/>
    <property type="match status" value="1"/>
</dbReference>
<dbReference type="NCBIfam" id="TIGR02033">
    <property type="entry name" value="D-hydantoinase"/>
    <property type="match status" value="1"/>
</dbReference>
<evidence type="ECO:0000313" key="6">
    <source>
        <dbReference type="EMBL" id="MEK0083363.1"/>
    </source>
</evidence>
<name>A0ABU8XQ75_9PROT</name>
<protein>
    <submittedName>
        <fullName evidence="6">Dihydropyrimidinase</fullName>
        <ecNumber evidence="6">3.5.2.2</ecNumber>
    </submittedName>
</protein>
<dbReference type="PANTHER" id="PTHR11647">
    <property type="entry name" value="HYDRANTOINASE/DIHYDROPYRIMIDINASE FAMILY MEMBER"/>
    <property type="match status" value="1"/>
</dbReference>
<dbReference type="Gene3D" id="3.20.20.140">
    <property type="entry name" value="Metal-dependent hydrolases"/>
    <property type="match status" value="1"/>
</dbReference>
<proteinExistence type="inferred from homology"/>
<comment type="similarity">
    <text evidence="2">Belongs to the metallo-dependent hydrolases superfamily. Hydantoinase/dihydropyrimidinase family.</text>
</comment>
<dbReference type="Proteomes" id="UP001375743">
    <property type="component" value="Unassembled WGS sequence"/>
</dbReference>
<organism evidence="6 7">
    <name type="scientific">Benzoatithermus flavus</name>
    <dbReference type="NCBI Taxonomy" id="3108223"/>
    <lineage>
        <taxon>Bacteria</taxon>
        <taxon>Pseudomonadati</taxon>
        <taxon>Pseudomonadota</taxon>
        <taxon>Alphaproteobacteria</taxon>
        <taxon>Geminicoccales</taxon>
        <taxon>Geminicoccaceae</taxon>
        <taxon>Benzoatithermus</taxon>
    </lineage>
</organism>
<keyword evidence="4 6" id="KW-0378">Hydrolase</keyword>
<keyword evidence="3" id="KW-0479">Metal-binding</keyword>
<dbReference type="SUPFAM" id="SSF51338">
    <property type="entry name" value="Composite domain of metallo-dependent hydrolases"/>
    <property type="match status" value="2"/>
</dbReference>
<dbReference type="GO" id="GO:0004157">
    <property type="term" value="F:dihydropyrimidinase activity"/>
    <property type="evidence" value="ECO:0007669"/>
    <property type="project" value="UniProtKB-EC"/>
</dbReference>
<dbReference type="InterPro" id="IPR011778">
    <property type="entry name" value="Hydantoinase/dihydroPyrase"/>
</dbReference>
<dbReference type="Gene3D" id="2.30.40.10">
    <property type="entry name" value="Urease, subunit C, domain 1"/>
    <property type="match status" value="1"/>
</dbReference>
<reference evidence="6 7" key="1">
    <citation type="submission" date="2024-01" db="EMBL/GenBank/DDBJ databases">
        <title>Multi-omics insights into the function and evolution of sodium benzoate biodegradation pathways in Benzoatithermus flavus gen. nov., sp. nov. from hot spring.</title>
        <authorList>
            <person name="Hu C.-J."/>
            <person name="Li W.-J."/>
        </authorList>
    </citation>
    <scope>NUCLEOTIDE SEQUENCE [LARGE SCALE GENOMIC DNA]</scope>
    <source>
        <strain evidence="6 7">SYSU G07066</strain>
    </source>
</reference>
<dbReference type="PANTHER" id="PTHR11647:SF1">
    <property type="entry name" value="COLLAPSIN RESPONSE MEDIATOR PROTEIN"/>
    <property type="match status" value="1"/>
</dbReference>
<dbReference type="EC" id="3.5.2.2" evidence="6"/>
<dbReference type="InterPro" id="IPR032466">
    <property type="entry name" value="Metal_Hydrolase"/>
</dbReference>
<dbReference type="InterPro" id="IPR011059">
    <property type="entry name" value="Metal-dep_hydrolase_composite"/>
</dbReference>
<evidence type="ECO:0000313" key="7">
    <source>
        <dbReference type="Proteomes" id="UP001375743"/>
    </source>
</evidence>
<dbReference type="RefSeq" id="WP_418159206.1">
    <property type="nucleotide sequence ID" value="NZ_JBBLZC010000007.1"/>
</dbReference>
<evidence type="ECO:0000256" key="2">
    <source>
        <dbReference type="ARBA" id="ARBA00008829"/>
    </source>
</evidence>
<dbReference type="EMBL" id="JBBLZC010000007">
    <property type="protein sequence ID" value="MEK0083363.1"/>
    <property type="molecule type" value="Genomic_DNA"/>
</dbReference>
<dbReference type="SUPFAM" id="SSF51556">
    <property type="entry name" value="Metallo-dependent hydrolases"/>
    <property type="match status" value="1"/>
</dbReference>
<comment type="caution">
    <text evidence="6">The sequence shown here is derived from an EMBL/GenBank/DDBJ whole genome shotgun (WGS) entry which is preliminary data.</text>
</comment>